<organism evidence="9 10">
    <name type="scientific">Zygosaccharomyces rouxii</name>
    <dbReference type="NCBI Taxonomy" id="4956"/>
    <lineage>
        <taxon>Eukaryota</taxon>
        <taxon>Fungi</taxon>
        <taxon>Dikarya</taxon>
        <taxon>Ascomycota</taxon>
        <taxon>Saccharomycotina</taxon>
        <taxon>Saccharomycetes</taxon>
        <taxon>Saccharomycetales</taxon>
        <taxon>Saccharomycetaceae</taxon>
        <taxon>Zygosaccharomyces</taxon>
    </lineage>
</organism>
<accession>A0A1Q3ADS3</accession>
<keyword evidence="4" id="KW-0809">Transit peptide</keyword>
<dbReference type="Proteomes" id="UP000187013">
    <property type="component" value="Unassembled WGS sequence"/>
</dbReference>
<dbReference type="GO" id="GO:0051170">
    <property type="term" value="P:import into nucleus"/>
    <property type="evidence" value="ECO:0007669"/>
    <property type="project" value="TreeGrafter"/>
</dbReference>
<dbReference type="FunFam" id="3.40.50.720:FF:000366">
    <property type="entry name" value="Protein FMP52, mitochondrial"/>
    <property type="match status" value="1"/>
</dbReference>
<dbReference type="PANTHER" id="PTHR14097">
    <property type="entry name" value="OXIDOREDUCTASE HTATIP2"/>
    <property type="match status" value="1"/>
</dbReference>
<dbReference type="InterPro" id="IPR036291">
    <property type="entry name" value="NAD(P)-bd_dom_sf"/>
</dbReference>
<comment type="subcellular location">
    <subcellularLocation>
        <location evidence="1">Mitochondrion outer membrane</location>
        <topology evidence="1">Peripheral membrane protein</topology>
    </subcellularLocation>
</comment>
<evidence type="ECO:0000313" key="10">
    <source>
        <dbReference type="Proteomes" id="UP000187013"/>
    </source>
</evidence>
<dbReference type="SUPFAM" id="SSF51735">
    <property type="entry name" value="NAD(P)-binding Rossmann-fold domains"/>
    <property type="match status" value="1"/>
</dbReference>
<gene>
    <name evidence="9" type="ORF">ZYGR_0AK04110</name>
</gene>
<evidence type="ECO:0000256" key="2">
    <source>
        <dbReference type="ARBA" id="ARBA00006617"/>
    </source>
</evidence>
<dbReference type="EMBL" id="BDGX01000037">
    <property type="protein sequence ID" value="GAV53909.1"/>
    <property type="molecule type" value="Genomic_DNA"/>
</dbReference>
<dbReference type="GO" id="GO:0005741">
    <property type="term" value="C:mitochondrial outer membrane"/>
    <property type="evidence" value="ECO:0007669"/>
    <property type="project" value="UniProtKB-SubCell"/>
</dbReference>
<evidence type="ECO:0000256" key="1">
    <source>
        <dbReference type="ARBA" id="ARBA00004450"/>
    </source>
</evidence>
<keyword evidence="5" id="KW-0496">Mitochondrion</keyword>
<name>A0A1Q3ADS3_ZYGRO</name>
<dbReference type="Pfam" id="PF08732">
    <property type="entry name" value="HIM1"/>
    <property type="match status" value="1"/>
</dbReference>
<sequence length="225" mass="24155">MSALVLGATGLCGGFFLKTAVASNKFTEVFTIARRELPSGADNVKQIIEKDSSKWAQLFPESGVKFYFSSLGSTKAAAGSAENFYRIDHDLNIEMAKAAKAKGCTTMVLVSSIGANENSMFPYLKVKGDIERDILALDFDHTIILRPGALLGRQERRKYTEAIVSKIGSAIYGTPLQSLVGNPVYGEDVGKVGVDLALQSAVPGAKFDKVRIVSSAEIRNLASKL</sequence>
<keyword evidence="6" id="KW-0472">Membrane</keyword>
<dbReference type="InterPro" id="IPR014843">
    <property type="entry name" value="Him1/Fmp52"/>
</dbReference>
<evidence type="ECO:0000313" key="9">
    <source>
        <dbReference type="EMBL" id="GAV53909.1"/>
    </source>
</evidence>
<comment type="caution">
    <text evidence="9">The sequence shown here is derived from an EMBL/GenBank/DDBJ whole genome shotgun (WGS) entry which is preliminary data.</text>
</comment>
<protein>
    <recommendedName>
        <fullName evidence="8">Protein FMP52, mitochondrial</fullName>
    </recommendedName>
    <alternativeName>
        <fullName evidence="7">Protein fmp52, mitochondrial</fullName>
    </alternativeName>
</protein>
<comment type="similarity">
    <text evidence="2">Belongs to the FMP52 family.</text>
</comment>
<dbReference type="OrthoDB" id="430436at2759"/>
<dbReference type="PANTHER" id="PTHR14097:SF7">
    <property type="entry name" value="OXIDOREDUCTASE HTATIP2"/>
    <property type="match status" value="1"/>
</dbReference>
<evidence type="ECO:0000256" key="8">
    <source>
        <dbReference type="ARBA" id="ARBA00074024"/>
    </source>
</evidence>
<proteinExistence type="inferred from homology"/>
<evidence type="ECO:0000256" key="3">
    <source>
        <dbReference type="ARBA" id="ARBA00022787"/>
    </source>
</evidence>
<evidence type="ECO:0000256" key="6">
    <source>
        <dbReference type="ARBA" id="ARBA00023136"/>
    </source>
</evidence>
<dbReference type="AlphaFoldDB" id="A0A1Q3ADS3"/>
<evidence type="ECO:0000256" key="5">
    <source>
        <dbReference type="ARBA" id="ARBA00023128"/>
    </source>
</evidence>
<dbReference type="Gene3D" id="3.40.50.720">
    <property type="entry name" value="NAD(P)-binding Rossmann-like Domain"/>
    <property type="match status" value="1"/>
</dbReference>
<evidence type="ECO:0000256" key="4">
    <source>
        <dbReference type="ARBA" id="ARBA00022946"/>
    </source>
</evidence>
<reference evidence="9 10" key="1">
    <citation type="submission" date="2016-08" db="EMBL/GenBank/DDBJ databases">
        <title>Draft genome sequence of allopolyploid Zygosaccharomyces rouxii.</title>
        <authorList>
            <person name="Watanabe J."/>
            <person name="Uehara K."/>
            <person name="Mogi Y."/>
            <person name="Tsukioka Y."/>
        </authorList>
    </citation>
    <scope>NUCLEOTIDE SEQUENCE [LARGE SCALE GENOMIC DNA]</scope>
    <source>
        <strain evidence="9 10">NBRC 110957</strain>
    </source>
</reference>
<keyword evidence="3" id="KW-1000">Mitochondrion outer membrane</keyword>
<evidence type="ECO:0000256" key="7">
    <source>
        <dbReference type="ARBA" id="ARBA00071738"/>
    </source>
</evidence>